<dbReference type="PANTHER" id="PTHR39550:SF1">
    <property type="entry name" value="SLL0658 PROTEIN"/>
    <property type="match status" value="1"/>
</dbReference>
<name>A0A1E3AH03_9FIRM</name>
<evidence type="ECO:0000313" key="2">
    <source>
        <dbReference type="Proteomes" id="UP000095003"/>
    </source>
</evidence>
<evidence type="ECO:0008006" key="3">
    <source>
        <dbReference type="Google" id="ProtNLM"/>
    </source>
</evidence>
<dbReference type="PANTHER" id="PTHR39550">
    <property type="entry name" value="SLL0658 PROTEIN"/>
    <property type="match status" value="1"/>
</dbReference>
<dbReference type="RefSeq" id="WP_069158876.1">
    <property type="nucleotide sequence ID" value="NZ_DBFYTC010000108.1"/>
</dbReference>
<dbReference type="Proteomes" id="UP000095003">
    <property type="component" value="Unassembled WGS sequence"/>
</dbReference>
<gene>
    <name evidence="1" type="ORF">BEH84_05260</name>
</gene>
<dbReference type="GeneID" id="93301151"/>
<dbReference type="AlphaFoldDB" id="A0A1E3AH03"/>
<dbReference type="EMBL" id="MCGI01000006">
    <property type="protein sequence ID" value="ODM07937.1"/>
    <property type="molecule type" value="Genomic_DNA"/>
</dbReference>
<accession>A0A1E3AH03</accession>
<organism evidence="1 2">
    <name type="scientific">Eisenbergiella tayi</name>
    <dbReference type="NCBI Taxonomy" id="1432052"/>
    <lineage>
        <taxon>Bacteria</taxon>
        <taxon>Bacillati</taxon>
        <taxon>Bacillota</taxon>
        <taxon>Clostridia</taxon>
        <taxon>Lachnospirales</taxon>
        <taxon>Lachnospiraceae</taxon>
        <taxon>Eisenbergiella</taxon>
    </lineage>
</organism>
<reference evidence="1 2" key="1">
    <citation type="submission" date="2016-07" db="EMBL/GenBank/DDBJ databases">
        <title>Characterization of isolates of Eisenbergiella tayi derived from blood cultures, using whole genome sequencing.</title>
        <authorList>
            <person name="Burdz T."/>
            <person name="Wiebe D."/>
            <person name="Huynh C."/>
            <person name="Bernard K."/>
        </authorList>
    </citation>
    <scope>NUCLEOTIDE SEQUENCE [LARGE SCALE GENOMIC DNA]</scope>
    <source>
        <strain evidence="1 2">NML 120489</strain>
    </source>
</reference>
<dbReference type="InterPro" id="IPR021799">
    <property type="entry name" value="PIN-like_prokaryotic"/>
</dbReference>
<dbReference type="Pfam" id="PF11848">
    <property type="entry name" value="DUF3368"/>
    <property type="match status" value="1"/>
</dbReference>
<comment type="caution">
    <text evidence="1">The sequence shown here is derived from an EMBL/GenBank/DDBJ whole genome shotgun (WGS) entry which is preliminary data.</text>
</comment>
<sequence>MRRVIVNSTPLIVLCNVGKLDILRKLYTEIHIPQAVFYEVTEKSDTACQVLKESLDWIHVEKIHSETDKKMYKAKLHDGEVEVMILAQEDKRADLVIIDDNAAKKTAKYLGLSVTGTMGVLLRAKREGYLTEIAPIVEELRGNGFYISDNLAEMILEQAGE</sequence>
<protein>
    <recommendedName>
        <fullName evidence="3">DUF3368 domain-containing protein</fullName>
    </recommendedName>
</protein>
<evidence type="ECO:0000313" key="1">
    <source>
        <dbReference type="EMBL" id="ODM07937.1"/>
    </source>
</evidence>
<proteinExistence type="predicted"/>